<name>A0A4S8PBB2_9ACTN</name>
<accession>A0A4S8PBB2</accession>
<keyword evidence="3" id="KW-1185">Reference proteome</keyword>
<evidence type="ECO:0000256" key="1">
    <source>
        <dbReference type="SAM" id="SignalP"/>
    </source>
</evidence>
<dbReference type="Proteomes" id="UP000305792">
    <property type="component" value="Unassembled WGS sequence"/>
</dbReference>
<evidence type="ECO:0000313" key="2">
    <source>
        <dbReference type="EMBL" id="THV26805.1"/>
    </source>
</evidence>
<organism evidence="2 3">
    <name type="scientific">Glycomyces paridis</name>
    <dbReference type="NCBI Taxonomy" id="2126555"/>
    <lineage>
        <taxon>Bacteria</taxon>
        <taxon>Bacillati</taxon>
        <taxon>Actinomycetota</taxon>
        <taxon>Actinomycetes</taxon>
        <taxon>Glycomycetales</taxon>
        <taxon>Glycomycetaceae</taxon>
        <taxon>Glycomyces</taxon>
    </lineage>
</organism>
<reference evidence="2 3" key="1">
    <citation type="journal article" date="2018" name="Int. J. Syst. Evol. Microbiol.">
        <title>Glycomyces paridis sp. nov., isolated from the medicinal plant Paris polyphylla.</title>
        <authorList>
            <person name="Fang X.M."/>
            <person name="Bai J.L."/>
            <person name="Su J."/>
            <person name="Zhao L.L."/>
            <person name="Liu H.Y."/>
            <person name="Ma B.P."/>
            <person name="Zhang Y.Q."/>
            <person name="Yu L.Y."/>
        </authorList>
    </citation>
    <scope>NUCLEOTIDE SEQUENCE [LARGE SCALE GENOMIC DNA]</scope>
    <source>
        <strain evidence="2 3">CPCC 204357</strain>
    </source>
</reference>
<dbReference type="EMBL" id="STGX01000013">
    <property type="protein sequence ID" value="THV26805.1"/>
    <property type="molecule type" value="Genomic_DNA"/>
</dbReference>
<evidence type="ECO:0000313" key="3">
    <source>
        <dbReference type="Proteomes" id="UP000305792"/>
    </source>
</evidence>
<protein>
    <recommendedName>
        <fullName evidence="4">Lipoprotein</fullName>
    </recommendedName>
</protein>
<proteinExistence type="predicted"/>
<comment type="caution">
    <text evidence="2">The sequence shown here is derived from an EMBL/GenBank/DDBJ whole genome shotgun (WGS) entry which is preliminary data.</text>
</comment>
<dbReference type="AlphaFoldDB" id="A0A4S8PBB2"/>
<feature type="signal peptide" evidence="1">
    <location>
        <begin position="1"/>
        <end position="20"/>
    </location>
</feature>
<dbReference type="PROSITE" id="PS51257">
    <property type="entry name" value="PROKAR_LIPOPROTEIN"/>
    <property type="match status" value="1"/>
</dbReference>
<evidence type="ECO:0008006" key="4">
    <source>
        <dbReference type="Google" id="ProtNLM"/>
    </source>
</evidence>
<sequence length="151" mass="16088">MRRTSAFTAAAALVALTACAPSEPEERYWTEGEDPVLVHGTEPQGYPDILEVPGVLRYERGCFFVEVADGDPALKTVVWHMEAAAAVDGERVGVTVTDESGAEVTLWEGDLLAGTFGLPSEALEEVGVCAAEEAISVFRVSGMSQEELAQQ</sequence>
<feature type="chain" id="PRO_5020621887" description="Lipoprotein" evidence="1">
    <location>
        <begin position="21"/>
        <end position="151"/>
    </location>
</feature>
<dbReference type="RefSeq" id="WP_136531001.1">
    <property type="nucleotide sequence ID" value="NZ_STGX01000013.1"/>
</dbReference>
<keyword evidence="1" id="KW-0732">Signal</keyword>
<gene>
    <name evidence="2" type="ORF">E9998_17625</name>
</gene>